<evidence type="ECO:0000313" key="3">
    <source>
        <dbReference type="Proteomes" id="UP000070520"/>
    </source>
</evidence>
<dbReference type="PANTHER" id="PTHR39550">
    <property type="entry name" value="SLL0658 PROTEIN"/>
    <property type="match status" value="1"/>
</dbReference>
<evidence type="ECO:0000313" key="2">
    <source>
        <dbReference type="EMBL" id="KXB00492.1"/>
    </source>
</evidence>
<keyword evidence="1" id="KW-0175">Coiled coil</keyword>
<dbReference type="Pfam" id="PF11848">
    <property type="entry name" value="DUF3368"/>
    <property type="match status" value="1"/>
</dbReference>
<accession>A0A133V229</accession>
<dbReference type="Proteomes" id="UP000070520">
    <property type="component" value="Unassembled WGS sequence"/>
</dbReference>
<keyword evidence="3" id="KW-1185">Reference proteome</keyword>
<dbReference type="EMBL" id="LHXW01000003">
    <property type="protein sequence ID" value="KXB00492.1"/>
    <property type="molecule type" value="Genomic_DNA"/>
</dbReference>
<evidence type="ECO:0008006" key="4">
    <source>
        <dbReference type="Google" id="ProtNLM"/>
    </source>
</evidence>
<proteinExistence type="predicted"/>
<comment type="caution">
    <text evidence="2">The sequence shown here is derived from an EMBL/GenBank/DDBJ whole genome shotgun (WGS) entry which is preliminary data.</text>
</comment>
<reference evidence="2 3" key="1">
    <citation type="journal article" date="2016" name="Sci. Rep.">
        <title>Metabolic traits of an uncultured archaeal lineage -MSBL1- from brine pools of the Red Sea.</title>
        <authorList>
            <person name="Mwirichia R."/>
            <person name="Alam I."/>
            <person name="Rashid M."/>
            <person name="Vinu M."/>
            <person name="Ba-Alawi W."/>
            <person name="Anthony Kamau A."/>
            <person name="Kamanda Ngugi D."/>
            <person name="Goker M."/>
            <person name="Klenk H.P."/>
            <person name="Bajic V."/>
            <person name="Stingl U."/>
        </authorList>
    </citation>
    <scope>NUCLEOTIDE SEQUENCE [LARGE SCALE GENOMIC DNA]</scope>
    <source>
        <strain evidence="2">SCGC-AAA261C02</strain>
    </source>
</reference>
<name>A0A133V229_9EURY</name>
<feature type="coiled-coil region" evidence="1">
    <location>
        <begin position="56"/>
        <end position="90"/>
    </location>
</feature>
<dbReference type="InterPro" id="IPR021799">
    <property type="entry name" value="PIN-like_prokaryotic"/>
</dbReference>
<protein>
    <recommendedName>
        <fullName evidence="4">DUF3368 domain-containing protein</fullName>
    </recommendedName>
</protein>
<dbReference type="AlphaFoldDB" id="A0A133V229"/>
<organism evidence="2 3">
    <name type="scientific">candidate division MSBL1 archaeon SCGC-AAA261C02</name>
    <dbReference type="NCBI Taxonomy" id="1698272"/>
    <lineage>
        <taxon>Archaea</taxon>
        <taxon>Methanobacteriati</taxon>
        <taxon>Methanobacteriota</taxon>
        <taxon>candidate division MSBL1</taxon>
    </lineage>
</organism>
<gene>
    <name evidence="2" type="ORF">AKJ42_00525</name>
</gene>
<dbReference type="PANTHER" id="PTHR39550:SF1">
    <property type="entry name" value="SLL0658 PROTEIN"/>
    <property type="match status" value="1"/>
</dbReference>
<evidence type="ECO:0000256" key="1">
    <source>
        <dbReference type="SAM" id="Coils"/>
    </source>
</evidence>
<sequence>MKVVINASPLIFLAKLDKLDVLEIYEEVYSTPEVISEIVAGVELGYKDALLVKKLADEEKIRQVKVEKDLEEYEELLKLHRGEISTLLAARELGLKHVIVDDKRAIKAAKYLGLKPRSTPFILLEALRKKKLSGVEFKSAMERLVDAGYRISPKLYTRILQKAEDIQK</sequence>